<dbReference type="EMBL" id="LAZR01070350">
    <property type="protein sequence ID" value="KKK42081.1"/>
    <property type="molecule type" value="Genomic_DNA"/>
</dbReference>
<proteinExistence type="predicted"/>
<evidence type="ECO:0000313" key="1">
    <source>
        <dbReference type="EMBL" id="KKK42081.1"/>
    </source>
</evidence>
<reference evidence="1" key="1">
    <citation type="journal article" date="2015" name="Nature">
        <title>Complex archaea that bridge the gap between prokaryotes and eukaryotes.</title>
        <authorList>
            <person name="Spang A."/>
            <person name="Saw J.H."/>
            <person name="Jorgensen S.L."/>
            <person name="Zaremba-Niedzwiedzka K."/>
            <person name="Martijn J."/>
            <person name="Lind A.E."/>
            <person name="van Eijk R."/>
            <person name="Schleper C."/>
            <person name="Guy L."/>
            <person name="Ettema T.J."/>
        </authorList>
    </citation>
    <scope>NUCLEOTIDE SEQUENCE</scope>
</reference>
<gene>
    <name evidence="1" type="ORF">LCGC14_2348860</name>
</gene>
<name>A0A0F8Y138_9ZZZZ</name>
<organism evidence="1">
    <name type="scientific">marine sediment metagenome</name>
    <dbReference type="NCBI Taxonomy" id="412755"/>
    <lineage>
        <taxon>unclassified sequences</taxon>
        <taxon>metagenomes</taxon>
        <taxon>ecological metagenomes</taxon>
    </lineage>
</organism>
<feature type="non-terminal residue" evidence="1">
    <location>
        <position position="1"/>
    </location>
</feature>
<comment type="caution">
    <text evidence="1">The sequence shown here is derived from an EMBL/GenBank/DDBJ whole genome shotgun (WGS) entry which is preliminary data.</text>
</comment>
<dbReference type="AlphaFoldDB" id="A0A0F8Y138"/>
<accession>A0A0F8Y138</accession>
<protein>
    <submittedName>
        <fullName evidence="1">Uncharacterized protein</fullName>
    </submittedName>
</protein>
<sequence>TIELKYTKDFMVTERQGGTEDKWLEVKNEKEINKKTGSN</sequence>